<evidence type="ECO:0000259" key="2">
    <source>
        <dbReference type="PROSITE" id="PS51471"/>
    </source>
</evidence>
<evidence type="ECO:0000256" key="1">
    <source>
        <dbReference type="RuleBase" id="RU003682"/>
    </source>
</evidence>
<comment type="similarity">
    <text evidence="1">Belongs to the iron/ascorbate-dependent oxidoreductase family.</text>
</comment>
<dbReference type="Proteomes" id="UP000789595">
    <property type="component" value="Unassembled WGS sequence"/>
</dbReference>
<gene>
    <name evidence="3" type="ORF">PECAL_5P21890</name>
</gene>
<evidence type="ECO:0000313" key="4">
    <source>
        <dbReference type="Proteomes" id="UP000789595"/>
    </source>
</evidence>
<keyword evidence="1" id="KW-0479">Metal-binding</keyword>
<sequence>MIARTYGTAEIQSGTPSPLKSRLSLAGKVALGLIACAVIMAPDTRQASAISQLEQWPAPLKGSAPLKDKIQQLTTRVAALENYIQAASDSKGGSCSLLGRDVCTTLKQIEDADRSARDAQQDGKPTVAEAIADLQNRVVAMEQYLQTGSSNESAPVTSMTLKDQVQDLQSRVGAIRKYLVDQAKQSGGSGTSRFLDMIKSQIGVPKFDEKMVGSFGEWAGTPGARLLDKGQATPAESREVVEALNGTSDAFSVHAGLLNDSECAALRASLDAEHARGTLAGEADLKLNITLKELEYIVGTAAADRLVAFCGGHFDTIIIRRCEPGGQIINFHKDDHLRTILIALVDDEQYEGGRLVFATRDGLRVPPRPAGTATVHTSAVVHGVTRHTAGVRYGLFFLQGMGGVGTLSDLGYDQDDSGATYVATNGTNGTMTEDKPSAVITGMDGLYRVDYDQLDADMVKLA</sequence>
<dbReference type="EMBL" id="CAKKNE010000005">
    <property type="protein sequence ID" value="CAH0377651.1"/>
    <property type="molecule type" value="Genomic_DNA"/>
</dbReference>
<dbReference type="InterPro" id="IPR005123">
    <property type="entry name" value="Oxoglu/Fe-dep_dioxygenase_dom"/>
</dbReference>
<keyword evidence="1" id="KW-0408">Iron</keyword>
<comment type="caution">
    <text evidence="3">The sequence shown here is derived from an EMBL/GenBank/DDBJ whole genome shotgun (WGS) entry which is preliminary data.</text>
</comment>
<proteinExistence type="inferred from homology"/>
<evidence type="ECO:0000313" key="3">
    <source>
        <dbReference type="EMBL" id="CAH0377651.1"/>
    </source>
</evidence>
<dbReference type="AlphaFoldDB" id="A0A8J2SUC3"/>
<dbReference type="GO" id="GO:0046872">
    <property type="term" value="F:metal ion binding"/>
    <property type="evidence" value="ECO:0007669"/>
    <property type="project" value="UniProtKB-KW"/>
</dbReference>
<protein>
    <recommendedName>
        <fullName evidence="2">Fe2OG dioxygenase domain-containing protein</fullName>
    </recommendedName>
</protein>
<reference evidence="3" key="1">
    <citation type="submission" date="2021-11" db="EMBL/GenBank/DDBJ databases">
        <authorList>
            <consortium name="Genoscope - CEA"/>
            <person name="William W."/>
        </authorList>
    </citation>
    <scope>NUCLEOTIDE SEQUENCE</scope>
</reference>
<name>A0A8J2SUC3_9STRA</name>
<dbReference type="OrthoDB" id="69177at2759"/>
<keyword evidence="1" id="KW-0560">Oxidoreductase</keyword>
<feature type="domain" description="Fe2OG dioxygenase" evidence="2">
    <location>
        <begin position="313"/>
        <end position="400"/>
    </location>
</feature>
<dbReference type="GO" id="GO:0016491">
    <property type="term" value="F:oxidoreductase activity"/>
    <property type="evidence" value="ECO:0007669"/>
    <property type="project" value="UniProtKB-KW"/>
</dbReference>
<keyword evidence="4" id="KW-1185">Reference proteome</keyword>
<organism evidence="3 4">
    <name type="scientific">Pelagomonas calceolata</name>
    <dbReference type="NCBI Taxonomy" id="35677"/>
    <lineage>
        <taxon>Eukaryota</taxon>
        <taxon>Sar</taxon>
        <taxon>Stramenopiles</taxon>
        <taxon>Ochrophyta</taxon>
        <taxon>Pelagophyceae</taxon>
        <taxon>Pelagomonadales</taxon>
        <taxon>Pelagomonadaceae</taxon>
        <taxon>Pelagomonas</taxon>
    </lineage>
</organism>
<dbReference type="PROSITE" id="PS51471">
    <property type="entry name" value="FE2OG_OXY"/>
    <property type="match status" value="1"/>
</dbReference>
<accession>A0A8J2SUC3</accession>
<dbReference type="Gene3D" id="2.60.120.620">
    <property type="entry name" value="q2cbj1_9rhob like domain"/>
    <property type="match status" value="1"/>
</dbReference>